<dbReference type="Pfam" id="PF01734">
    <property type="entry name" value="Patatin"/>
    <property type="match status" value="1"/>
</dbReference>
<dbReference type="EMBL" id="RFFG01000021">
    <property type="protein sequence ID" value="RMI44111.1"/>
    <property type="molecule type" value="Genomic_DNA"/>
</dbReference>
<dbReference type="AlphaFoldDB" id="A0A3M2M394"/>
<evidence type="ECO:0000259" key="5">
    <source>
        <dbReference type="PROSITE" id="PS51635"/>
    </source>
</evidence>
<dbReference type="Proteomes" id="UP000282674">
    <property type="component" value="Unassembled WGS sequence"/>
</dbReference>
<evidence type="ECO:0000313" key="7">
    <source>
        <dbReference type="Proteomes" id="UP000282674"/>
    </source>
</evidence>
<proteinExistence type="predicted"/>
<name>A0A3M2M394_9ACTN</name>
<dbReference type="Gene3D" id="3.40.1090.10">
    <property type="entry name" value="Cytosolic phospholipase A2 catalytic domain"/>
    <property type="match status" value="2"/>
</dbReference>
<evidence type="ECO:0000256" key="3">
    <source>
        <dbReference type="ARBA" id="ARBA00023098"/>
    </source>
</evidence>
<evidence type="ECO:0000256" key="4">
    <source>
        <dbReference type="PROSITE-ProRule" id="PRU01161"/>
    </source>
</evidence>
<dbReference type="SUPFAM" id="SSF52151">
    <property type="entry name" value="FabD/lysophospholipase-like"/>
    <property type="match status" value="1"/>
</dbReference>
<dbReference type="OrthoDB" id="2339873at2"/>
<evidence type="ECO:0000256" key="1">
    <source>
        <dbReference type="ARBA" id="ARBA00022801"/>
    </source>
</evidence>
<feature type="domain" description="PNPLA" evidence="5">
    <location>
        <begin position="17"/>
        <end position="213"/>
    </location>
</feature>
<accession>A0A3M2M394</accession>
<dbReference type="InterPro" id="IPR002641">
    <property type="entry name" value="PNPLA_dom"/>
</dbReference>
<comment type="caution">
    <text evidence="6">The sequence shown here is derived from an EMBL/GenBank/DDBJ whole genome shotgun (WGS) entry which is preliminary data.</text>
</comment>
<evidence type="ECO:0000313" key="6">
    <source>
        <dbReference type="EMBL" id="RMI44111.1"/>
    </source>
</evidence>
<feature type="active site" description="Nucleophile" evidence="4">
    <location>
        <position position="54"/>
    </location>
</feature>
<dbReference type="PROSITE" id="PS51635">
    <property type="entry name" value="PNPLA"/>
    <property type="match status" value="1"/>
</dbReference>
<dbReference type="InterPro" id="IPR016035">
    <property type="entry name" value="Acyl_Trfase/lysoPLipase"/>
</dbReference>
<dbReference type="GO" id="GO:0016787">
    <property type="term" value="F:hydrolase activity"/>
    <property type="evidence" value="ECO:0007669"/>
    <property type="project" value="UniProtKB-UniRule"/>
</dbReference>
<protein>
    <submittedName>
        <fullName evidence="6">Patatin-like phospholipase family protein</fullName>
    </submittedName>
</protein>
<keyword evidence="7" id="KW-1185">Reference proteome</keyword>
<dbReference type="PANTHER" id="PTHR14226:SF57">
    <property type="entry name" value="BLR7027 PROTEIN"/>
    <property type="match status" value="1"/>
</dbReference>
<dbReference type="PANTHER" id="PTHR14226">
    <property type="entry name" value="NEUROPATHY TARGET ESTERASE/SWISS CHEESE D.MELANOGASTER"/>
    <property type="match status" value="1"/>
</dbReference>
<organism evidence="6 7">
    <name type="scientific">Actinomadura harenae</name>
    <dbReference type="NCBI Taxonomy" id="2483351"/>
    <lineage>
        <taxon>Bacteria</taxon>
        <taxon>Bacillati</taxon>
        <taxon>Actinomycetota</taxon>
        <taxon>Actinomycetes</taxon>
        <taxon>Streptosporangiales</taxon>
        <taxon>Thermomonosporaceae</taxon>
        <taxon>Actinomadura</taxon>
    </lineage>
</organism>
<dbReference type="GO" id="GO:0016042">
    <property type="term" value="P:lipid catabolic process"/>
    <property type="evidence" value="ECO:0007669"/>
    <property type="project" value="UniProtKB-UniRule"/>
</dbReference>
<feature type="short sequence motif" description="GXSXG" evidence="4">
    <location>
        <begin position="52"/>
        <end position="56"/>
    </location>
</feature>
<gene>
    <name evidence="6" type="ORF">EBO15_14455</name>
</gene>
<feature type="short sequence motif" description="DGA/G" evidence="4">
    <location>
        <begin position="199"/>
        <end position="201"/>
    </location>
</feature>
<sequence length="292" mass="30020">MALDDLREVTVTGRTALVLGGGGVAGIAWEIGVLVGLAEGGADVLGADLLVGTSAGSSVAAQVGAGLSPDELYARQTDPARQNHEFVPQGVSLERVWERMLQIQADHSDMTTIRREVGAFALATETVPEKERYAVFEGRLPVHEWPERPLVVPAVNATTGEPVIWTKDSGVPLVDAVAASCAVPGIWPPVTVGDVRYIDGGIRSMVNADLAAGFERVLVVAPLVDPTLDAQVAGLRDAGAVVDVILADEASVAAFGTDPLSPETRGPSAEAGKAQGLAAASVVAEHWAAGGA</sequence>
<keyword evidence="2 4" id="KW-0442">Lipid degradation</keyword>
<reference evidence="6 7" key="1">
    <citation type="submission" date="2018-10" db="EMBL/GenBank/DDBJ databases">
        <title>Isolation from soil.</title>
        <authorList>
            <person name="Hu J."/>
        </authorList>
    </citation>
    <scope>NUCLEOTIDE SEQUENCE [LARGE SCALE GENOMIC DNA]</scope>
    <source>
        <strain evidence="6 7">NEAU-Ht49</strain>
    </source>
</reference>
<keyword evidence="3 4" id="KW-0443">Lipid metabolism</keyword>
<feature type="short sequence motif" description="GXGXXG" evidence="4">
    <location>
        <begin position="21"/>
        <end position="26"/>
    </location>
</feature>
<feature type="active site" description="Proton acceptor" evidence="4">
    <location>
        <position position="199"/>
    </location>
</feature>
<evidence type="ECO:0000256" key="2">
    <source>
        <dbReference type="ARBA" id="ARBA00022963"/>
    </source>
</evidence>
<dbReference type="InterPro" id="IPR050301">
    <property type="entry name" value="NTE"/>
</dbReference>
<keyword evidence="1 4" id="KW-0378">Hydrolase</keyword>